<protein>
    <submittedName>
        <fullName evidence="1">Uncharacterized protein</fullName>
    </submittedName>
</protein>
<proteinExistence type="predicted"/>
<evidence type="ECO:0000313" key="2">
    <source>
        <dbReference type="Proteomes" id="UP001172681"/>
    </source>
</evidence>
<gene>
    <name evidence="1" type="ORF">H2204_010242</name>
</gene>
<dbReference type="EMBL" id="JAPDRN010000085">
    <property type="protein sequence ID" value="KAJ9625943.1"/>
    <property type="molecule type" value="Genomic_DNA"/>
</dbReference>
<name>A0AA38XWI5_9EURO</name>
<dbReference type="InterPro" id="IPR002347">
    <property type="entry name" value="SDR_fam"/>
</dbReference>
<dbReference type="Proteomes" id="UP001172681">
    <property type="component" value="Unassembled WGS sequence"/>
</dbReference>
<organism evidence="1 2">
    <name type="scientific">Knufia peltigerae</name>
    <dbReference type="NCBI Taxonomy" id="1002370"/>
    <lineage>
        <taxon>Eukaryota</taxon>
        <taxon>Fungi</taxon>
        <taxon>Dikarya</taxon>
        <taxon>Ascomycota</taxon>
        <taxon>Pezizomycotina</taxon>
        <taxon>Eurotiomycetes</taxon>
        <taxon>Chaetothyriomycetidae</taxon>
        <taxon>Chaetothyriales</taxon>
        <taxon>Trichomeriaceae</taxon>
        <taxon>Knufia</taxon>
    </lineage>
</organism>
<sequence>MVNKVIVVLGSGPGIGSATASLFASKGFDVALLARNATRLQQETAQVRKAGPDVNVKAYSVDISDHAALSKTLNEVVVDLGPPEVVFFNAARVAPTKIGETAPEYLLEDFKTMSVGVYVAATWSMQHLIAKAGQPDSHPSFLFSNGGLYNHPLADYFSLAMQKAAQFSFMGSLNQVLAPQGVHVAGVDIQGLVDDKQPVLNPRNIAEQFWKLYEQDQKVWQFNLELGNWDEFIRLMMGQ</sequence>
<comment type="caution">
    <text evidence="1">The sequence shown here is derived from an EMBL/GenBank/DDBJ whole genome shotgun (WGS) entry which is preliminary data.</text>
</comment>
<keyword evidence="2" id="KW-1185">Reference proteome</keyword>
<evidence type="ECO:0000313" key="1">
    <source>
        <dbReference type="EMBL" id="KAJ9625943.1"/>
    </source>
</evidence>
<reference evidence="1" key="1">
    <citation type="submission" date="2022-10" db="EMBL/GenBank/DDBJ databases">
        <title>Culturing micro-colonial fungi from biological soil crusts in the Mojave desert and describing Neophaeococcomyces mojavensis, and introducing the new genera and species Taxawa tesnikishii.</title>
        <authorList>
            <person name="Kurbessoian T."/>
            <person name="Stajich J.E."/>
        </authorList>
    </citation>
    <scope>NUCLEOTIDE SEQUENCE</scope>
    <source>
        <strain evidence="1">TK_35</strain>
    </source>
</reference>
<dbReference type="AlphaFoldDB" id="A0AA38XWI5"/>
<dbReference type="InterPro" id="IPR036291">
    <property type="entry name" value="NAD(P)-bd_dom_sf"/>
</dbReference>
<dbReference type="SUPFAM" id="SSF51735">
    <property type="entry name" value="NAD(P)-binding Rossmann-fold domains"/>
    <property type="match status" value="1"/>
</dbReference>
<dbReference type="PANTHER" id="PTHR43431">
    <property type="entry name" value="OXIDOREDUCTASE, SHORT CHAIN DEHYDROGENASE/REDUCTASE FAMILY (AFU_ORTHOLOGUE AFUA_5G14000)"/>
    <property type="match status" value="1"/>
</dbReference>
<accession>A0AA38XWI5</accession>
<dbReference type="Pfam" id="PF00106">
    <property type="entry name" value="adh_short"/>
    <property type="match status" value="1"/>
</dbReference>
<dbReference type="Gene3D" id="3.40.50.720">
    <property type="entry name" value="NAD(P)-binding Rossmann-like Domain"/>
    <property type="match status" value="1"/>
</dbReference>
<dbReference type="PANTHER" id="PTHR43431:SF1">
    <property type="entry name" value="OS08G0476300 PROTEIN"/>
    <property type="match status" value="1"/>
</dbReference>